<keyword evidence="9 12" id="KW-0460">Magnesium</keyword>
<keyword evidence="10 12" id="KW-0342">GTP-binding</keyword>
<dbReference type="Proteomes" id="UP000663826">
    <property type="component" value="Unassembled WGS sequence"/>
</dbReference>
<evidence type="ECO:0000256" key="3">
    <source>
        <dbReference type="ARBA" id="ARBA00015443"/>
    </source>
</evidence>
<keyword evidence="5 12" id="KW-0819">tRNA processing</keyword>
<keyword evidence="7 12" id="KW-0479">Metal-binding</keyword>
<comment type="cofactor">
    <cofactor evidence="14">
        <name>Mg(2+)</name>
        <dbReference type="ChEBI" id="CHEBI:18420"/>
    </cofactor>
    <text evidence="14">Binds 2 magnesium ions per subunit.</text>
</comment>
<feature type="binding site" evidence="14">
    <location>
        <position position="29"/>
    </location>
    <ligand>
        <name>Mg(2+)</name>
        <dbReference type="ChEBI" id="CHEBI:18420"/>
        <label>1</label>
        <note>catalytic</note>
    </ligand>
</feature>
<evidence type="ECO:0000256" key="12">
    <source>
        <dbReference type="PIRNR" id="PIRNR028980"/>
    </source>
</evidence>
<evidence type="ECO:0000256" key="10">
    <source>
        <dbReference type="ARBA" id="ARBA00023134"/>
    </source>
</evidence>
<dbReference type="PANTHER" id="PTHR12729">
    <property type="entry name" value="TRNA(HIS) GUANYLYLTRANSFERASE-RELATED"/>
    <property type="match status" value="1"/>
</dbReference>
<evidence type="ECO:0000256" key="5">
    <source>
        <dbReference type="ARBA" id="ARBA00022694"/>
    </source>
</evidence>
<feature type="binding site" evidence="14">
    <location>
        <position position="30"/>
    </location>
    <ligand>
        <name>Mg(2+)</name>
        <dbReference type="ChEBI" id="CHEBI:18420"/>
        <label>1</label>
        <note>catalytic</note>
    </ligand>
</feature>
<gene>
    <name evidence="17" type="ORF">RDB_LOCUS12559</name>
</gene>
<proteinExistence type="inferred from homology"/>
<feature type="binding site" evidence="14">
    <location>
        <position position="76"/>
    </location>
    <ligand>
        <name>Mg(2+)</name>
        <dbReference type="ChEBI" id="CHEBI:18420"/>
        <label>1</label>
        <note>catalytic</note>
    </ligand>
</feature>
<dbReference type="InterPro" id="IPR007537">
    <property type="entry name" value="tRNAHis_GuaTrfase_Thg1"/>
</dbReference>
<sequence length="297" mass="34185">MANTRFQYVRSFELPDPLLPNTHLVLRIDGHAFHKFSDAHEFQKPNDERALKLMDKAAQTVMEEYPDIVLGFGESDEFSFLFKKSTKLYNRRQSKIVSMLTSLFTSAYVFNWKTYFPDTELKYPPSFDGRVVIYPGKQEIRDYFSWRQADTHINNLYNTTFWALVQQGGMTAREAETRLKGTLSKDKHEILFSSYGINYNTLLERFKKGSIIVREVMQNESAGVAIPSIPKESTNNTDVSDPVINFQNVQDAIPAKPESKKIAKNKAKRAPPTTVNVIHVDIIKDEFWTARPELLDS</sequence>
<comment type="similarity">
    <text evidence="1 12">Belongs to the tRNA(His) guanylyltransferase family.</text>
</comment>
<dbReference type="EMBL" id="CAJMWQ010000581">
    <property type="protein sequence ID" value="CAE6363946.1"/>
    <property type="molecule type" value="Genomic_DNA"/>
</dbReference>
<evidence type="ECO:0000259" key="16">
    <source>
        <dbReference type="Pfam" id="PF14413"/>
    </source>
</evidence>
<evidence type="ECO:0000256" key="6">
    <source>
        <dbReference type="ARBA" id="ARBA00022695"/>
    </source>
</evidence>
<keyword evidence="8 12" id="KW-0547">Nucleotide-binding</keyword>
<evidence type="ECO:0000313" key="18">
    <source>
        <dbReference type="Proteomes" id="UP000663826"/>
    </source>
</evidence>
<evidence type="ECO:0000256" key="8">
    <source>
        <dbReference type="ARBA" id="ARBA00022741"/>
    </source>
</evidence>
<dbReference type="InterPro" id="IPR038469">
    <property type="entry name" value="tRNAHis_GuaTrfase_Thg1_sf"/>
</dbReference>
<keyword evidence="6 12" id="KW-0548">Nucleotidyltransferase</keyword>
<evidence type="ECO:0000256" key="2">
    <source>
        <dbReference type="ARBA" id="ARBA00012511"/>
    </source>
</evidence>
<protein>
    <recommendedName>
        <fullName evidence="3 12">tRNA(His) guanylyltransferase</fullName>
        <ecNumber evidence="2 12">2.7.7.79</ecNumber>
    </recommendedName>
    <alternativeName>
        <fullName evidence="11 12">tRNA-histidine guanylyltransferase</fullName>
    </alternativeName>
</protein>
<feature type="domain" description="Thg1 C-terminal" evidence="16">
    <location>
        <begin position="138"/>
        <end position="284"/>
    </location>
</feature>
<evidence type="ECO:0000256" key="13">
    <source>
        <dbReference type="PIRSR" id="PIRSR028980-1"/>
    </source>
</evidence>
<evidence type="ECO:0000256" key="1">
    <source>
        <dbReference type="ARBA" id="ARBA00010113"/>
    </source>
</evidence>
<evidence type="ECO:0000256" key="14">
    <source>
        <dbReference type="PIRSR" id="PIRSR028980-2"/>
    </source>
</evidence>
<dbReference type="AlphaFoldDB" id="A0A8H2ZXF8"/>
<evidence type="ECO:0000259" key="15">
    <source>
        <dbReference type="Pfam" id="PF04446"/>
    </source>
</evidence>
<name>A0A8H2ZXF8_9AGAM</name>
<reference evidence="17" key="1">
    <citation type="submission" date="2021-01" db="EMBL/GenBank/DDBJ databases">
        <authorList>
            <person name="Kaushik A."/>
        </authorList>
    </citation>
    <scope>NUCLEOTIDE SEQUENCE</scope>
    <source>
        <strain evidence="17">AG1-1B</strain>
    </source>
</reference>
<dbReference type="PANTHER" id="PTHR12729:SF6">
    <property type="entry name" value="TRNA(HIS) GUANYLYLTRANSFERASE-RELATED"/>
    <property type="match status" value="1"/>
</dbReference>
<organism evidence="17 18">
    <name type="scientific">Rhizoctonia solani</name>
    <dbReference type="NCBI Taxonomy" id="456999"/>
    <lineage>
        <taxon>Eukaryota</taxon>
        <taxon>Fungi</taxon>
        <taxon>Dikarya</taxon>
        <taxon>Basidiomycota</taxon>
        <taxon>Agaricomycotina</taxon>
        <taxon>Agaricomycetes</taxon>
        <taxon>Cantharellales</taxon>
        <taxon>Ceratobasidiaceae</taxon>
        <taxon>Rhizoctonia</taxon>
    </lineage>
</organism>
<feature type="binding site" evidence="14">
    <location>
        <position position="76"/>
    </location>
    <ligand>
        <name>Mg(2+)</name>
        <dbReference type="ChEBI" id="CHEBI:18420"/>
        <label>2</label>
        <note>catalytic</note>
    </ligand>
</feature>
<dbReference type="GO" id="GO:0008193">
    <property type="term" value="F:tRNA guanylyltransferase activity"/>
    <property type="evidence" value="ECO:0007669"/>
    <property type="project" value="UniProtKB-UniRule"/>
</dbReference>
<dbReference type="PIRSF" id="PIRSF028980">
    <property type="entry name" value="tRNAHis_guanylyltransferase"/>
    <property type="match status" value="1"/>
</dbReference>
<feature type="domain" description="tRNAHis guanylyltransferase catalytic" evidence="15">
    <location>
        <begin position="6"/>
        <end position="135"/>
    </location>
</feature>
<dbReference type="GO" id="GO:0006400">
    <property type="term" value="P:tRNA modification"/>
    <property type="evidence" value="ECO:0007669"/>
    <property type="project" value="UniProtKB-UniRule"/>
</dbReference>
<evidence type="ECO:0000313" key="17">
    <source>
        <dbReference type="EMBL" id="CAE6363946.1"/>
    </source>
</evidence>
<evidence type="ECO:0000256" key="11">
    <source>
        <dbReference type="ARBA" id="ARBA00032480"/>
    </source>
</evidence>
<dbReference type="GO" id="GO:0005525">
    <property type="term" value="F:GTP binding"/>
    <property type="evidence" value="ECO:0007669"/>
    <property type="project" value="UniProtKB-UniRule"/>
</dbReference>
<evidence type="ECO:0000256" key="7">
    <source>
        <dbReference type="ARBA" id="ARBA00022723"/>
    </source>
</evidence>
<dbReference type="InterPro" id="IPR024956">
    <property type="entry name" value="tRNAHis_GuaTrfase_cat"/>
</dbReference>
<dbReference type="Pfam" id="PF14413">
    <property type="entry name" value="Thg1C"/>
    <property type="match status" value="1"/>
</dbReference>
<evidence type="ECO:0000256" key="9">
    <source>
        <dbReference type="ARBA" id="ARBA00022842"/>
    </source>
</evidence>
<dbReference type="Pfam" id="PF04446">
    <property type="entry name" value="Thg1"/>
    <property type="match status" value="1"/>
</dbReference>
<dbReference type="EC" id="2.7.7.79" evidence="2 12"/>
<dbReference type="InterPro" id="IPR025845">
    <property type="entry name" value="Thg1_C_dom"/>
</dbReference>
<feature type="binding site" evidence="14">
    <location>
        <position position="29"/>
    </location>
    <ligand>
        <name>Mg(2+)</name>
        <dbReference type="ChEBI" id="CHEBI:18420"/>
        <label>2</label>
        <note>catalytic</note>
    </ligand>
</feature>
<comment type="caution">
    <text evidence="17">The sequence shown here is derived from an EMBL/GenBank/DDBJ whole genome shotgun (WGS) entry which is preliminary data.</text>
</comment>
<dbReference type="FunFam" id="3.30.70.3000:FF:000004">
    <property type="entry name" value="tRNA(His) guanylyltransferase"/>
    <property type="match status" value="1"/>
</dbReference>
<comment type="catalytic activity">
    <reaction evidence="12">
        <text>a 5'-end ribonucleotide-tRNA(His) + GTP + ATP + H2O = a 5'-end phospho-guanosine-ribonucleotide-tRNA(His) + AMP + 2 diphosphate + H(+)</text>
        <dbReference type="Rhea" id="RHEA:54564"/>
        <dbReference type="Rhea" id="RHEA-COMP:14193"/>
        <dbReference type="Rhea" id="RHEA-COMP:14917"/>
        <dbReference type="ChEBI" id="CHEBI:15377"/>
        <dbReference type="ChEBI" id="CHEBI:15378"/>
        <dbReference type="ChEBI" id="CHEBI:30616"/>
        <dbReference type="ChEBI" id="CHEBI:33019"/>
        <dbReference type="ChEBI" id="CHEBI:37565"/>
        <dbReference type="ChEBI" id="CHEBI:138282"/>
        <dbReference type="ChEBI" id="CHEBI:141847"/>
        <dbReference type="ChEBI" id="CHEBI:456215"/>
        <dbReference type="EC" id="2.7.7.79"/>
    </reaction>
</comment>
<accession>A0A8H2ZXF8</accession>
<keyword evidence="4 12" id="KW-0808">Transferase</keyword>
<dbReference type="Gene3D" id="3.30.70.3000">
    <property type="match status" value="1"/>
</dbReference>
<feature type="binding site" evidence="13">
    <location>
        <begin position="29"/>
        <end position="34"/>
    </location>
    <ligand>
        <name>GTP</name>
        <dbReference type="ChEBI" id="CHEBI:37565"/>
    </ligand>
</feature>
<evidence type="ECO:0000256" key="4">
    <source>
        <dbReference type="ARBA" id="ARBA00022679"/>
    </source>
</evidence>
<comment type="function">
    <text evidence="12">Adds a GMP to the 5'-end of tRNA(His) after transcription and RNase P cleavage.</text>
</comment>
<feature type="binding site" evidence="13">
    <location>
        <begin position="75"/>
        <end position="76"/>
    </location>
    <ligand>
        <name>GTP</name>
        <dbReference type="ChEBI" id="CHEBI:37565"/>
    </ligand>
</feature>
<dbReference type="GO" id="GO:0000287">
    <property type="term" value="F:magnesium ion binding"/>
    <property type="evidence" value="ECO:0007669"/>
    <property type="project" value="UniProtKB-UniRule"/>
</dbReference>